<reference evidence="2" key="1">
    <citation type="journal article" date="2020" name="Stud. Mycol.">
        <title>101 Dothideomycetes genomes: a test case for predicting lifestyles and emergence of pathogens.</title>
        <authorList>
            <person name="Haridas S."/>
            <person name="Albert R."/>
            <person name="Binder M."/>
            <person name="Bloem J."/>
            <person name="Labutti K."/>
            <person name="Salamov A."/>
            <person name="Andreopoulos B."/>
            <person name="Baker S."/>
            <person name="Barry K."/>
            <person name="Bills G."/>
            <person name="Bluhm B."/>
            <person name="Cannon C."/>
            <person name="Castanera R."/>
            <person name="Culley D."/>
            <person name="Daum C."/>
            <person name="Ezra D."/>
            <person name="Gonzalez J."/>
            <person name="Henrissat B."/>
            <person name="Kuo A."/>
            <person name="Liang C."/>
            <person name="Lipzen A."/>
            <person name="Lutzoni F."/>
            <person name="Magnuson J."/>
            <person name="Mondo S."/>
            <person name="Nolan M."/>
            <person name="Ohm R."/>
            <person name="Pangilinan J."/>
            <person name="Park H.-J."/>
            <person name="Ramirez L."/>
            <person name="Alfaro M."/>
            <person name="Sun H."/>
            <person name="Tritt A."/>
            <person name="Yoshinaga Y."/>
            <person name="Zwiers L.-H."/>
            <person name="Turgeon B."/>
            <person name="Goodwin S."/>
            <person name="Spatafora J."/>
            <person name="Crous P."/>
            <person name="Grigoriev I."/>
        </authorList>
    </citation>
    <scope>NUCLEOTIDE SEQUENCE</scope>
    <source>
        <strain evidence="2">CBS 175.79</strain>
    </source>
</reference>
<feature type="chain" id="PRO_5025389940" evidence="1">
    <location>
        <begin position="21"/>
        <end position="162"/>
    </location>
</feature>
<sequence>MIATGGLILLGALLPALSSASPIVAAGSKHNVYLVKCQWSDCDIFCDPDDVALTAAAYFSGGPVPEGTTRAVTPTRLGRVSGQWEGTTKSVRLGTDGTFKATIPTSARTAKKGEIVGDATLGDEPFVCFKDGSSQIPLRYDGETYTCTTDYWCPSISVGETA</sequence>
<accession>A0A6A5XZI2</accession>
<feature type="signal peptide" evidence="1">
    <location>
        <begin position="1"/>
        <end position="20"/>
    </location>
</feature>
<organism evidence="2 3">
    <name type="scientific">Aaosphaeria arxii CBS 175.79</name>
    <dbReference type="NCBI Taxonomy" id="1450172"/>
    <lineage>
        <taxon>Eukaryota</taxon>
        <taxon>Fungi</taxon>
        <taxon>Dikarya</taxon>
        <taxon>Ascomycota</taxon>
        <taxon>Pezizomycotina</taxon>
        <taxon>Dothideomycetes</taxon>
        <taxon>Pleosporomycetidae</taxon>
        <taxon>Pleosporales</taxon>
        <taxon>Pleosporales incertae sedis</taxon>
        <taxon>Aaosphaeria</taxon>
    </lineage>
</organism>
<dbReference type="OrthoDB" id="3783760at2759"/>
<gene>
    <name evidence="2" type="ORF">BU24DRAFT_163631</name>
</gene>
<evidence type="ECO:0000256" key="1">
    <source>
        <dbReference type="SAM" id="SignalP"/>
    </source>
</evidence>
<dbReference type="Proteomes" id="UP000799778">
    <property type="component" value="Unassembled WGS sequence"/>
</dbReference>
<keyword evidence="3" id="KW-1185">Reference proteome</keyword>
<evidence type="ECO:0000313" key="3">
    <source>
        <dbReference type="Proteomes" id="UP000799778"/>
    </source>
</evidence>
<evidence type="ECO:0000313" key="2">
    <source>
        <dbReference type="EMBL" id="KAF2018030.1"/>
    </source>
</evidence>
<proteinExistence type="predicted"/>
<dbReference type="AlphaFoldDB" id="A0A6A5XZI2"/>
<protein>
    <submittedName>
        <fullName evidence="2">Uncharacterized protein</fullName>
    </submittedName>
</protein>
<name>A0A6A5XZI2_9PLEO</name>
<keyword evidence="1" id="KW-0732">Signal</keyword>
<dbReference type="GeneID" id="54278805"/>
<dbReference type="RefSeq" id="XP_033386369.1">
    <property type="nucleotide sequence ID" value="XM_033521408.1"/>
</dbReference>
<dbReference type="EMBL" id="ML978068">
    <property type="protein sequence ID" value="KAF2018030.1"/>
    <property type="molecule type" value="Genomic_DNA"/>
</dbReference>